<dbReference type="AlphaFoldDB" id="A0A914ZGU7"/>
<dbReference type="Proteomes" id="UP000887577">
    <property type="component" value="Unplaced"/>
</dbReference>
<dbReference type="WBParaSite" id="PSU_v2.g9511.t1">
    <property type="protein sequence ID" value="PSU_v2.g9511.t1"/>
    <property type="gene ID" value="PSU_v2.g9511"/>
</dbReference>
<reference evidence="2" key="1">
    <citation type="submission" date="2022-11" db="UniProtKB">
        <authorList>
            <consortium name="WormBaseParasite"/>
        </authorList>
    </citation>
    <scope>IDENTIFICATION</scope>
</reference>
<sequence length="128" mass="14434">MLEGYSILTILGFIGFINCMKLAENSPQAIAINRAALGNDTVTKIAVSEPYFPGIGIPEDIRDACAKYENPQQQFSRVTEQRNDSIDFALFLQLDACATAWRKHDFMKIDINSLFFIFTSIFLGWETV</sequence>
<protein>
    <submittedName>
        <fullName evidence="2">Uncharacterized protein</fullName>
    </submittedName>
</protein>
<accession>A0A914ZGU7</accession>
<name>A0A914ZGU7_9BILA</name>
<proteinExistence type="predicted"/>
<organism evidence="1 2">
    <name type="scientific">Panagrolaimus superbus</name>
    <dbReference type="NCBI Taxonomy" id="310955"/>
    <lineage>
        <taxon>Eukaryota</taxon>
        <taxon>Metazoa</taxon>
        <taxon>Ecdysozoa</taxon>
        <taxon>Nematoda</taxon>
        <taxon>Chromadorea</taxon>
        <taxon>Rhabditida</taxon>
        <taxon>Tylenchina</taxon>
        <taxon>Panagrolaimomorpha</taxon>
        <taxon>Panagrolaimoidea</taxon>
        <taxon>Panagrolaimidae</taxon>
        <taxon>Panagrolaimus</taxon>
    </lineage>
</organism>
<evidence type="ECO:0000313" key="1">
    <source>
        <dbReference type="Proteomes" id="UP000887577"/>
    </source>
</evidence>
<keyword evidence="1" id="KW-1185">Reference proteome</keyword>
<evidence type="ECO:0000313" key="2">
    <source>
        <dbReference type="WBParaSite" id="PSU_v2.g9511.t1"/>
    </source>
</evidence>